<evidence type="ECO:0000256" key="1">
    <source>
        <dbReference type="SAM" id="Phobius"/>
    </source>
</evidence>
<accession>A0A381ZWA9</accession>
<proteinExistence type="predicted"/>
<name>A0A381ZWA9_9ZZZZ</name>
<reference evidence="4" key="1">
    <citation type="submission" date="2018-05" db="EMBL/GenBank/DDBJ databases">
        <authorList>
            <person name="Lanie J.A."/>
            <person name="Ng W.-L."/>
            <person name="Kazmierczak K.M."/>
            <person name="Andrzejewski T.M."/>
            <person name="Davidsen T.M."/>
            <person name="Wayne K.J."/>
            <person name="Tettelin H."/>
            <person name="Glass J.I."/>
            <person name="Rusch D."/>
            <person name="Podicherti R."/>
            <person name="Tsui H.-C.T."/>
            <person name="Winkler M.E."/>
        </authorList>
    </citation>
    <scope>NUCLEOTIDE SEQUENCE</scope>
</reference>
<keyword evidence="1" id="KW-0812">Transmembrane</keyword>
<feature type="domain" description="DUF1549" evidence="2">
    <location>
        <begin position="246"/>
        <end position="429"/>
    </location>
</feature>
<feature type="domain" description="DUF1553" evidence="3">
    <location>
        <begin position="469"/>
        <end position="694"/>
    </location>
</feature>
<feature type="transmembrane region" description="Helical" evidence="1">
    <location>
        <begin position="12"/>
        <end position="32"/>
    </location>
</feature>
<evidence type="ECO:0000313" key="4">
    <source>
        <dbReference type="EMBL" id="SVA93271.1"/>
    </source>
</evidence>
<dbReference type="EMBL" id="UINC01022835">
    <property type="protein sequence ID" value="SVA93271.1"/>
    <property type="molecule type" value="Genomic_DNA"/>
</dbReference>
<dbReference type="Pfam" id="PF07583">
    <property type="entry name" value="PSCyt2"/>
    <property type="match status" value="1"/>
</dbReference>
<sequence>VNKKAQKEKLYRIPGILCSIFILLKLTSIGLAEERKAVEFENDIIPIFTKMGCNAGKCHGSAIGRGDFKLSLYGGDPKSDFEEIVRRMNGRRVNLSKPDESLVVLKPTANLKHGGRMLFDDGSESERLLINWIKQGAKNIKHRQLKHVKVTPQRFVAPKIGAMAQLKAIAHYDDGQTRDVTAWTSFVAEDPSAVDIDEDAATAEVRRGGRHIVVARYLSEVIPIVLVSPLNNQAVDLSSDTRNNFVDEYVLRLLAELRLPTSPLADDGTFLRRVTLDLTGRLPEYNHESPVPGLDREAIVDKLLSSEEFVDFYTLKLAKLLRIQSKNDKNRVATTTEAARGFHNWIAEQLRNGVGYDQIAKEIITATGDTTKVAPATFYIAVEDPQLQTEFATEVFMGSRMKCANCHNHPLDKWTQDDFHGLTAIFAKLTRQQVIKLNPLGRAIHPNTGEAAQMKIPGEAFLPAATKDGREAFAKWLAARDNPYFAKAIVNRLWKSLMGRGLVEPVDDFRSTNPATHPALLNKLAEDFIEHGYDLRHTLKRIAMSATYARSSVPVKGNETDDRFYSHMIQKPMEPAVLADAISDVLGVASRYGSEQYGTRAVELPDGSIRSDALDILGRCDRSKSCEGTPSSTGPLSQKLHLFNGALLNDRIGAVGSRLDQFLKAEMRPMEIVEDYYQTALNRPPNEQEVRFLSMLLNPAKSSKEQRNLLGDFVWSIVTCKEFVTNH</sequence>
<organism evidence="4">
    <name type="scientific">marine metagenome</name>
    <dbReference type="NCBI Taxonomy" id="408172"/>
    <lineage>
        <taxon>unclassified sequences</taxon>
        <taxon>metagenomes</taxon>
        <taxon>ecological metagenomes</taxon>
    </lineage>
</organism>
<protein>
    <recommendedName>
        <fullName evidence="5">Cytochrome c domain-containing protein</fullName>
    </recommendedName>
</protein>
<dbReference type="PANTHER" id="PTHR35889:SF3">
    <property type="entry name" value="F-BOX DOMAIN-CONTAINING PROTEIN"/>
    <property type="match status" value="1"/>
</dbReference>
<gene>
    <name evidence="4" type="ORF">METZ01_LOCUS146125</name>
</gene>
<keyword evidence="1" id="KW-1133">Transmembrane helix</keyword>
<evidence type="ECO:0008006" key="5">
    <source>
        <dbReference type="Google" id="ProtNLM"/>
    </source>
</evidence>
<dbReference type="AlphaFoldDB" id="A0A381ZWA9"/>
<dbReference type="Gene3D" id="2.60.40.1080">
    <property type="match status" value="1"/>
</dbReference>
<dbReference type="InterPro" id="IPR022655">
    <property type="entry name" value="DUF1553"/>
</dbReference>
<keyword evidence="1" id="KW-0472">Membrane</keyword>
<dbReference type="InterPro" id="IPR011444">
    <property type="entry name" value="DUF1549"/>
</dbReference>
<dbReference type="Pfam" id="PF07587">
    <property type="entry name" value="PSD1"/>
    <property type="match status" value="1"/>
</dbReference>
<dbReference type="PANTHER" id="PTHR35889">
    <property type="entry name" value="CYCLOINULO-OLIGOSACCHARIDE FRUCTANOTRANSFERASE-RELATED"/>
    <property type="match status" value="1"/>
</dbReference>
<evidence type="ECO:0000259" key="2">
    <source>
        <dbReference type="Pfam" id="PF07583"/>
    </source>
</evidence>
<feature type="non-terminal residue" evidence="4">
    <location>
        <position position="1"/>
    </location>
</feature>
<evidence type="ECO:0000259" key="3">
    <source>
        <dbReference type="Pfam" id="PF07587"/>
    </source>
</evidence>